<reference evidence="1 2" key="1">
    <citation type="submission" date="2017-09" db="EMBL/GenBank/DDBJ databases">
        <title>Depth-based differentiation of microbial function through sediment-hosted aquifers and enrichment of novel symbionts in the deep terrestrial subsurface.</title>
        <authorList>
            <person name="Probst A.J."/>
            <person name="Ladd B."/>
            <person name="Jarett J.K."/>
            <person name="Geller-Mcgrath D.E."/>
            <person name="Sieber C.M."/>
            <person name="Emerson J.B."/>
            <person name="Anantharaman K."/>
            <person name="Thomas B.C."/>
            <person name="Malmstrom R."/>
            <person name="Stieglmeier M."/>
            <person name="Klingl A."/>
            <person name="Woyke T."/>
            <person name="Ryan C.M."/>
            <person name="Banfield J.F."/>
        </authorList>
    </citation>
    <scope>NUCLEOTIDE SEQUENCE [LARGE SCALE GENOMIC DNA]</scope>
    <source>
        <strain evidence="1">CG10_big_fil_rev_8_21_14_0_10_45_14</strain>
    </source>
</reference>
<dbReference type="Pfam" id="PF10049">
    <property type="entry name" value="DUF2283"/>
    <property type="match status" value="1"/>
</dbReference>
<dbReference type="EMBL" id="PCYL01000029">
    <property type="protein sequence ID" value="PIR46741.1"/>
    <property type="molecule type" value="Genomic_DNA"/>
</dbReference>
<evidence type="ECO:0000313" key="1">
    <source>
        <dbReference type="EMBL" id="PIR46741.1"/>
    </source>
</evidence>
<dbReference type="InterPro" id="IPR019270">
    <property type="entry name" value="DUF2283"/>
</dbReference>
<organism evidence="1 2">
    <name type="scientific">Candidatus Vogelbacteria bacterium CG10_big_fil_rev_8_21_14_0_10_45_14</name>
    <dbReference type="NCBI Taxonomy" id="1975042"/>
    <lineage>
        <taxon>Bacteria</taxon>
        <taxon>Candidatus Vogeliibacteriota</taxon>
    </lineage>
</organism>
<sequence>MKTKTKPVASQLFYFFDKEADVFYLSKGRPSARDSVQESKDDILLRTDSKGNVRGFTILNFSKHQSGNGRPVGLPIRADWVAV</sequence>
<evidence type="ECO:0008006" key="3">
    <source>
        <dbReference type="Google" id="ProtNLM"/>
    </source>
</evidence>
<dbReference type="AlphaFoldDB" id="A0A2H0RJK4"/>
<accession>A0A2H0RJK4</accession>
<name>A0A2H0RJK4_9BACT</name>
<protein>
    <recommendedName>
        <fullName evidence="3">DUF2283 domain-containing protein</fullName>
    </recommendedName>
</protein>
<comment type="caution">
    <text evidence="1">The sequence shown here is derived from an EMBL/GenBank/DDBJ whole genome shotgun (WGS) entry which is preliminary data.</text>
</comment>
<gene>
    <name evidence="1" type="ORF">COV07_02650</name>
</gene>
<evidence type="ECO:0000313" key="2">
    <source>
        <dbReference type="Proteomes" id="UP000230833"/>
    </source>
</evidence>
<dbReference type="Proteomes" id="UP000230833">
    <property type="component" value="Unassembled WGS sequence"/>
</dbReference>
<proteinExistence type="predicted"/>